<evidence type="ECO:0000256" key="1">
    <source>
        <dbReference type="ARBA" id="ARBA00004305"/>
    </source>
</evidence>
<evidence type="ECO:0000256" key="12">
    <source>
        <dbReference type="ARBA" id="ARBA00023160"/>
    </source>
</evidence>
<evidence type="ECO:0000256" key="2">
    <source>
        <dbReference type="ARBA" id="ARBA00005194"/>
    </source>
</evidence>
<evidence type="ECO:0000256" key="11">
    <source>
        <dbReference type="ARBA" id="ARBA00023128"/>
    </source>
</evidence>
<evidence type="ECO:0000256" key="8">
    <source>
        <dbReference type="ARBA" id="ARBA00023002"/>
    </source>
</evidence>
<comment type="caution">
    <text evidence="26">The sequence shown here is derived from an EMBL/GenBank/DDBJ whole genome shotgun (WGS) entry which is preliminary data.</text>
</comment>
<reference evidence="26 27" key="1">
    <citation type="journal article" date="2020" name="Cell">
        <title>Large-Scale Comparative Analyses of Tick Genomes Elucidate Their Genetic Diversity and Vector Capacities.</title>
        <authorList>
            <consortium name="Tick Genome and Microbiome Consortium (TIGMIC)"/>
            <person name="Jia N."/>
            <person name="Wang J."/>
            <person name="Shi W."/>
            <person name="Du L."/>
            <person name="Sun Y."/>
            <person name="Zhan W."/>
            <person name="Jiang J.F."/>
            <person name="Wang Q."/>
            <person name="Zhang B."/>
            <person name="Ji P."/>
            <person name="Bell-Sakyi L."/>
            <person name="Cui X.M."/>
            <person name="Yuan T.T."/>
            <person name="Jiang B.G."/>
            <person name="Yang W.F."/>
            <person name="Lam T.T."/>
            <person name="Chang Q.C."/>
            <person name="Ding S.J."/>
            <person name="Wang X.J."/>
            <person name="Zhu J.G."/>
            <person name="Ruan X.D."/>
            <person name="Zhao L."/>
            <person name="Wei J.T."/>
            <person name="Ye R.Z."/>
            <person name="Que T.C."/>
            <person name="Du C.H."/>
            <person name="Zhou Y.H."/>
            <person name="Cheng J.X."/>
            <person name="Dai P.F."/>
            <person name="Guo W.B."/>
            <person name="Han X.H."/>
            <person name="Huang E.J."/>
            <person name="Li L.F."/>
            <person name="Wei W."/>
            <person name="Gao Y.C."/>
            <person name="Liu J.Z."/>
            <person name="Shao H.Z."/>
            <person name="Wang X."/>
            <person name="Wang C.C."/>
            <person name="Yang T.C."/>
            <person name="Huo Q.B."/>
            <person name="Li W."/>
            <person name="Chen H.Y."/>
            <person name="Chen S.E."/>
            <person name="Zhou L.G."/>
            <person name="Ni X.B."/>
            <person name="Tian J.H."/>
            <person name="Sheng Y."/>
            <person name="Liu T."/>
            <person name="Pan Y.S."/>
            <person name="Xia L.Y."/>
            <person name="Li J."/>
            <person name="Zhao F."/>
            <person name="Cao W.C."/>
        </authorList>
    </citation>
    <scope>NUCLEOTIDE SEQUENCE [LARGE SCALE GENOMIC DNA]</scope>
    <source>
        <strain evidence="26">HaeL-2018</strain>
    </source>
</reference>
<dbReference type="VEuPathDB" id="VectorBase:HLOH_053689"/>
<comment type="pathway">
    <text evidence="13">Steroid biosynthesis; estrogen biosynthesis.</text>
</comment>
<keyword evidence="27" id="KW-1185">Reference proteome</keyword>
<dbReference type="InterPro" id="IPR020904">
    <property type="entry name" value="Sc_DH/Rdtase_CS"/>
</dbReference>
<dbReference type="EC" id="1.1.1.n12" evidence="4"/>
<dbReference type="GO" id="GO:0005759">
    <property type="term" value="C:mitochondrial matrix"/>
    <property type="evidence" value="ECO:0007669"/>
    <property type="project" value="UniProtKB-SubCell"/>
</dbReference>
<evidence type="ECO:0000256" key="6">
    <source>
        <dbReference type="ARBA" id="ARBA00022553"/>
    </source>
</evidence>
<keyword evidence="9" id="KW-0520">NAD</keyword>
<keyword evidence="6" id="KW-0597">Phosphoprotein</keyword>
<evidence type="ECO:0000256" key="24">
    <source>
        <dbReference type="ARBA" id="ARBA00083097"/>
    </source>
</evidence>
<evidence type="ECO:0000256" key="25">
    <source>
        <dbReference type="ARBA" id="ARBA00083258"/>
    </source>
</evidence>
<gene>
    <name evidence="26" type="ORF">HPB48_001842</name>
</gene>
<evidence type="ECO:0000256" key="15">
    <source>
        <dbReference type="ARBA" id="ARBA00050232"/>
    </source>
</evidence>
<comment type="catalytic activity">
    <reaction evidence="15">
        <text>testosterone + NAD(+) = androst-4-ene-3,17-dione + NADH + H(+)</text>
        <dbReference type="Rhea" id="RHEA:14929"/>
        <dbReference type="ChEBI" id="CHEBI:15378"/>
        <dbReference type="ChEBI" id="CHEBI:16422"/>
        <dbReference type="ChEBI" id="CHEBI:17347"/>
        <dbReference type="ChEBI" id="CHEBI:57540"/>
        <dbReference type="ChEBI" id="CHEBI:57945"/>
        <dbReference type="EC" id="1.1.1.239"/>
    </reaction>
    <physiologicalReaction direction="left-to-right" evidence="15">
        <dbReference type="Rhea" id="RHEA:14930"/>
    </physiologicalReaction>
</comment>
<dbReference type="PANTHER" id="PTHR42760">
    <property type="entry name" value="SHORT-CHAIN DEHYDROGENASES/REDUCTASES FAMILY MEMBER"/>
    <property type="match status" value="1"/>
</dbReference>
<evidence type="ECO:0000256" key="9">
    <source>
        <dbReference type="ARBA" id="ARBA00023027"/>
    </source>
</evidence>
<keyword evidence="10" id="KW-0443">Lipid metabolism</keyword>
<sequence>MSLSGRLAVVTGGASGIGKAVCHALAALGAQVVVADINLDGATEVARSLPGSSSHTSVFLDVGYTESVEQLFAKIKESESVPVSIVVNCAGVPSLTPIVDTTDEEFDKVIQINLKGTFLVTRAAARAMMESAVADAVIVNIASILGKSGLINCSAYSASKGAVIALTKSVAQELAPHGIRCNAVLPGLTQTPMVSALSEEEEQMFVARTPLGRVGQPEEIAQAIAFLCCPSSSYVTGAALEVTGGYCM</sequence>
<dbReference type="GO" id="GO:0008210">
    <property type="term" value="P:estrogen metabolic process"/>
    <property type="evidence" value="ECO:0007669"/>
    <property type="project" value="UniProtKB-ARBA"/>
</dbReference>
<evidence type="ECO:0000256" key="7">
    <source>
        <dbReference type="ARBA" id="ARBA00022832"/>
    </source>
</evidence>
<keyword evidence="8" id="KW-0560">Oxidoreductase</keyword>
<comment type="catalytic activity">
    <reaction evidence="16">
        <text>17beta-hydroxy-5alpha-androstan-3-one + NAD(+) = 5alpha-androstan-3,17-dione + NADH + H(+)</text>
        <dbReference type="Rhea" id="RHEA:41992"/>
        <dbReference type="ChEBI" id="CHEBI:15378"/>
        <dbReference type="ChEBI" id="CHEBI:15994"/>
        <dbReference type="ChEBI" id="CHEBI:16330"/>
        <dbReference type="ChEBI" id="CHEBI:57540"/>
        <dbReference type="ChEBI" id="CHEBI:57945"/>
    </reaction>
    <physiologicalReaction direction="left-to-right" evidence="16">
        <dbReference type="Rhea" id="RHEA:41993"/>
    </physiologicalReaction>
</comment>
<evidence type="ECO:0000256" key="10">
    <source>
        <dbReference type="ARBA" id="ARBA00023098"/>
    </source>
</evidence>
<accession>A0A9J6G3Z2</accession>
<dbReference type="GO" id="GO:0048038">
    <property type="term" value="F:quinone binding"/>
    <property type="evidence" value="ECO:0007669"/>
    <property type="project" value="TreeGrafter"/>
</dbReference>
<comment type="subunit">
    <text evidence="18">Heterotetramer with CBR4; contains two molecules of HSD17B8 and CBR4.</text>
</comment>
<evidence type="ECO:0000256" key="20">
    <source>
        <dbReference type="ARBA" id="ARBA00070911"/>
    </source>
</evidence>
<dbReference type="EMBL" id="JABSTR010000005">
    <property type="protein sequence ID" value="KAH9369965.1"/>
    <property type="molecule type" value="Genomic_DNA"/>
</dbReference>
<name>A0A9J6G3Z2_HAELO</name>
<dbReference type="InterPro" id="IPR036291">
    <property type="entry name" value="NAD(P)-bd_dom_sf"/>
</dbReference>
<evidence type="ECO:0000256" key="21">
    <source>
        <dbReference type="ARBA" id="ARBA00077835"/>
    </source>
</evidence>
<dbReference type="OMA" id="VAITYER"/>
<evidence type="ECO:0000256" key="14">
    <source>
        <dbReference type="ARBA" id="ARBA00049069"/>
    </source>
</evidence>
<dbReference type="GO" id="GO:0006633">
    <property type="term" value="P:fatty acid biosynthetic process"/>
    <property type="evidence" value="ECO:0007669"/>
    <property type="project" value="UniProtKB-KW"/>
</dbReference>
<evidence type="ECO:0000256" key="22">
    <source>
        <dbReference type="ARBA" id="ARBA00081419"/>
    </source>
</evidence>
<evidence type="ECO:0000313" key="26">
    <source>
        <dbReference type="EMBL" id="KAH9369965.1"/>
    </source>
</evidence>
<dbReference type="AlphaFoldDB" id="A0A9J6G3Z2"/>
<dbReference type="Pfam" id="PF13561">
    <property type="entry name" value="adh_short_C2"/>
    <property type="match status" value="1"/>
</dbReference>
<evidence type="ECO:0000256" key="13">
    <source>
        <dbReference type="ARBA" id="ARBA00037929"/>
    </source>
</evidence>
<protein>
    <recommendedName>
        <fullName evidence="20">(3R)-3-hydroxyacyl-CoA dehydrogenase</fullName>
        <ecNumber evidence="19">1.1.1.239</ecNumber>
        <ecNumber evidence="4">1.1.1.n12</ecNumber>
    </recommendedName>
    <alternativeName>
        <fullName evidence="22">17-beta-hydroxysteroid dehydrogenase 8</fullName>
    </alternativeName>
    <alternativeName>
        <fullName evidence="21">3-ketoacyl-[acyl-carrier-protein] reductase alpha subunit</fullName>
    </alternativeName>
    <alternativeName>
        <fullName evidence="24">3-oxoacyl-[acyl-carrier-protein] reductase</fullName>
    </alternativeName>
    <alternativeName>
        <fullName evidence="25">Estradiol 17-beta-dehydrogenase 8</fullName>
    </alternativeName>
    <alternativeName>
        <fullName evidence="23">Testosterone 17-beta-dehydrogenase 8</fullName>
    </alternativeName>
</protein>
<dbReference type="Gene3D" id="3.40.50.720">
    <property type="entry name" value="NAD(P)-binding Rossmann-like Domain"/>
    <property type="match status" value="1"/>
</dbReference>
<dbReference type="Proteomes" id="UP000821853">
    <property type="component" value="Chromosome 3"/>
</dbReference>
<dbReference type="NCBIfam" id="NF005559">
    <property type="entry name" value="PRK07231.1"/>
    <property type="match status" value="1"/>
</dbReference>
<evidence type="ECO:0000256" key="23">
    <source>
        <dbReference type="ARBA" id="ARBA00081936"/>
    </source>
</evidence>
<comment type="similarity">
    <text evidence="3">Belongs to the short-chain dehydrogenases/reductases (SDR) family.</text>
</comment>
<proteinExistence type="inferred from homology"/>
<dbReference type="GO" id="GO:0004303">
    <property type="term" value="F:estradiol 17-beta-dehydrogenase [NAD(P)+] activity"/>
    <property type="evidence" value="ECO:0007669"/>
    <property type="project" value="UniProtKB-EC"/>
</dbReference>
<evidence type="ECO:0000313" key="27">
    <source>
        <dbReference type="Proteomes" id="UP000821853"/>
    </source>
</evidence>
<keyword evidence="11" id="KW-0496">Mitochondrion</keyword>
<dbReference type="PANTHER" id="PTHR42760:SF83">
    <property type="entry name" value="(3R)-3-HYDROXYACYL-COA DEHYDROGENASE"/>
    <property type="match status" value="1"/>
</dbReference>
<dbReference type="PRINTS" id="PR00081">
    <property type="entry name" value="GDHRDH"/>
</dbReference>
<keyword evidence="7" id="KW-0276">Fatty acid metabolism</keyword>
<organism evidence="26 27">
    <name type="scientific">Haemaphysalis longicornis</name>
    <name type="common">Bush tick</name>
    <dbReference type="NCBI Taxonomy" id="44386"/>
    <lineage>
        <taxon>Eukaryota</taxon>
        <taxon>Metazoa</taxon>
        <taxon>Ecdysozoa</taxon>
        <taxon>Arthropoda</taxon>
        <taxon>Chelicerata</taxon>
        <taxon>Arachnida</taxon>
        <taxon>Acari</taxon>
        <taxon>Parasitiformes</taxon>
        <taxon>Ixodida</taxon>
        <taxon>Ixodoidea</taxon>
        <taxon>Ixodidae</taxon>
        <taxon>Haemaphysalinae</taxon>
        <taxon>Haemaphysalis</taxon>
    </lineage>
</organism>
<dbReference type="SUPFAM" id="SSF51735">
    <property type="entry name" value="NAD(P)-binding Rossmann-fold domains"/>
    <property type="match status" value="1"/>
</dbReference>
<comment type="subcellular location">
    <subcellularLocation>
        <location evidence="1">Mitochondrion matrix</location>
    </subcellularLocation>
</comment>
<dbReference type="PROSITE" id="PS00061">
    <property type="entry name" value="ADH_SHORT"/>
    <property type="match status" value="1"/>
</dbReference>
<evidence type="ECO:0000256" key="3">
    <source>
        <dbReference type="ARBA" id="ARBA00006484"/>
    </source>
</evidence>
<evidence type="ECO:0000256" key="4">
    <source>
        <dbReference type="ARBA" id="ARBA00012456"/>
    </source>
</evidence>
<evidence type="ECO:0000256" key="17">
    <source>
        <dbReference type="ARBA" id="ARBA00052680"/>
    </source>
</evidence>
<comment type="pathway">
    <text evidence="2">Lipid metabolism; fatty acid biosynthesis.</text>
</comment>
<dbReference type="OrthoDB" id="6488973at2759"/>
<evidence type="ECO:0000256" key="16">
    <source>
        <dbReference type="ARBA" id="ARBA00050435"/>
    </source>
</evidence>
<dbReference type="GO" id="GO:0047035">
    <property type="term" value="F:testosterone dehydrogenase (NAD+) activity"/>
    <property type="evidence" value="ECO:0007669"/>
    <property type="project" value="UniProtKB-EC"/>
</dbReference>
<dbReference type="PRINTS" id="PR00080">
    <property type="entry name" value="SDRFAMILY"/>
</dbReference>
<comment type="catalytic activity">
    <reaction evidence="17">
        <text>a (3R)-3-hydroxyacyl-CoA + NAD(+) = a 3-oxoacyl-CoA + NADH + H(+)</text>
        <dbReference type="Rhea" id="RHEA:32711"/>
        <dbReference type="ChEBI" id="CHEBI:15378"/>
        <dbReference type="ChEBI" id="CHEBI:57319"/>
        <dbReference type="ChEBI" id="CHEBI:57540"/>
        <dbReference type="ChEBI" id="CHEBI:57945"/>
        <dbReference type="ChEBI" id="CHEBI:90726"/>
        <dbReference type="EC" id="1.1.1.n12"/>
    </reaction>
    <physiologicalReaction direction="left-to-right" evidence="17">
        <dbReference type="Rhea" id="RHEA:32712"/>
    </physiologicalReaction>
</comment>
<evidence type="ECO:0000256" key="18">
    <source>
        <dbReference type="ARBA" id="ARBA00065174"/>
    </source>
</evidence>
<keyword evidence="12" id="KW-0275">Fatty acid biosynthesis</keyword>
<dbReference type="EC" id="1.1.1.239" evidence="19"/>
<evidence type="ECO:0000256" key="5">
    <source>
        <dbReference type="ARBA" id="ARBA00022516"/>
    </source>
</evidence>
<dbReference type="FunFam" id="3.40.50.720:FF:000231">
    <property type="entry name" value="Estradiol 17-beta-dehydrogenase 8"/>
    <property type="match status" value="1"/>
</dbReference>
<comment type="catalytic activity">
    <reaction evidence="14">
        <text>17beta-estradiol + NAD(+) = estrone + NADH + H(+)</text>
        <dbReference type="Rhea" id="RHEA:24612"/>
        <dbReference type="ChEBI" id="CHEBI:15378"/>
        <dbReference type="ChEBI" id="CHEBI:16469"/>
        <dbReference type="ChEBI" id="CHEBI:17263"/>
        <dbReference type="ChEBI" id="CHEBI:57540"/>
        <dbReference type="ChEBI" id="CHEBI:57945"/>
        <dbReference type="EC" id="1.1.1.62"/>
    </reaction>
    <physiologicalReaction direction="left-to-right" evidence="14">
        <dbReference type="Rhea" id="RHEA:24613"/>
    </physiologicalReaction>
    <physiologicalReaction direction="right-to-left" evidence="14">
        <dbReference type="Rhea" id="RHEA:24614"/>
    </physiologicalReaction>
</comment>
<dbReference type="InterPro" id="IPR002347">
    <property type="entry name" value="SDR_fam"/>
</dbReference>
<evidence type="ECO:0000256" key="19">
    <source>
        <dbReference type="ARBA" id="ARBA00066822"/>
    </source>
</evidence>
<keyword evidence="5" id="KW-0444">Lipid biosynthesis</keyword>